<dbReference type="Proteomes" id="UP000244855">
    <property type="component" value="Unassembled WGS sequence"/>
</dbReference>
<dbReference type="EMBL" id="KZ805305">
    <property type="protein sequence ID" value="PVI07218.1"/>
    <property type="molecule type" value="Genomic_DNA"/>
</dbReference>
<evidence type="ECO:0000313" key="4">
    <source>
        <dbReference type="Proteomes" id="UP000244855"/>
    </source>
</evidence>
<dbReference type="OrthoDB" id="4770059at2759"/>
<gene>
    <name evidence="3" type="ORF">DM02DRAFT_666954</name>
</gene>
<keyword evidence="4" id="KW-1185">Reference proteome</keyword>
<keyword evidence="2" id="KW-1133">Transmembrane helix</keyword>
<feature type="region of interest" description="Disordered" evidence="1">
    <location>
        <begin position="166"/>
        <end position="212"/>
    </location>
</feature>
<dbReference type="AlphaFoldDB" id="A0A2V1E9C7"/>
<keyword evidence="2" id="KW-0812">Transmembrane</keyword>
<feature type="transmembrane region" description="Helical" evidence="2">
    <location>
        <begin position="218"/>
        <end position="240"/>
    </location>
</feature>
<keyword evidence="2" id="KW-0472">Membrane</keyword>
<feature type="compositionally biased region" description="Low complexity" evidence="1">
    <location>
        <begin position="166"/>
        <end position="197"/>
    </location>
</feature>
<name>A0A2V1E9C7_9PLEO</name>
<evidence type="ECO:0000256" key="1">
    <source>
        <dbReference type="SAM" id="MobiDB-lite"/>
    </source>
</evidence>
<reference evidence="3 4" key="1">
    <citation type="journal article" date="2018" name="Sci. Rep.">
        <title>Comparative genomics provides insights into the lifestyle and reveals functional heterogeneity of dark septate endophytic fungi.</title>
        <authorList>
            <person name="Knapp D.G."/>
            <person name="Nemeth J.B."/>
            <person name="Barry K."/>
            <person name="Hainaut M."/>
            <person name="Henrissat B."/>
            <person name="Johnson J."/>
            <person name="Kuo A."/>
            <person name="Lim J.H.P."/>
            <person name="Lipzen A."/>
            <person name="Nolan M."/>
            <person name="Ohm R.A."/>
            <person name="Tamas L."/>
            <person name="Grigoriev I.V."/>
            <person name="Spatafora J.W."/>
            <person name="Nagy L.G."/>
            <person name="Kovacs G.M."/>
        </authorList>
    </citation>
    <scope>NUCLEOTIDE SEQUENCE [LARGE SCALE GENOMIC DNA]</scope>
    <source>
        <strain evidence="3 4">DSE2036</strain>
    </source>
</reference>
<evidence type="ECO:0008006" key="5">
    <source>
        <dbReference type="Google" id="ProtNLM"/>
    </source>
</evidence>
<proteinExistence type="predicted"/>
<evidence type="ECO:0000313" key="3">
    <source>
        <dbReference type="EMBL" id="PVI07218.1"/>
    </source>
</evidence>
<accession>A0A2V1E9C7</accession>
<feature type="region of interest" description="Disordered" evidence="1">
    <location>
        <begin position="291"/>
        <end position="322"/>
    </location>
</feature>
<dbReference type="STRING" id="97972.A0A2V1E9C7"/>
<evidence type="ECO:0000256" key="2">
    <source>
        <dbReference type="SAM" id="Phobius"/>
    </source>
</evidence>
<organism evidence="3 4">
    <name type="scientific">Periconia macrospinosa</name>
    <dbReference type="NCBI Taxonomy" id="97972"/>
    <lineage>
        <taxon>Eukaryota</taxon>
        <taxon>Fungi</taxon>
        <taxon>Dikarya</taxon>
        <taxon>Ascomycota</taxon>
        <taxon>Pezizomycotina</taxon>
        <taxon>Dothideomycetes</taxon>
        <taxon>Pleosporomycetidae</taxon>
        <taxon>Pleosporales</taxon>
        <taxon>Massarineae</taxon>
        <taxon>Periconiaceae</taxon>
        <taxon>Periconia</taxon>
    </lineage>
</organism>
<protein>
    <recommendedName>
        <fullName evidence="5">Mid2 domain-containing protein</fullName>
    </recommendedName>
</protein>
<sequence>MSLGALTTQFTPAPSCLAPSNLWIIRTTSTSIHEYNFFGRPLDAAQGCFPPGYNPASISYYSPAICPSGYTAASGTSRVITGSVTETTEVCCPTASLFRPQTQDNTNTQHPFLTTLLCEYIIPTPFGATVTSTATGQAGSKVTSATMGNAINAYAVLVRRNNFDLTSNTASPTATPSNSENTSSSSTRSSNSGATSGEGDAQGNAKEKSGTLGTGASIGIGVGLGVVVLGLLMAIVFLVLRRRKRNKDIAAAAMLSANAHKGISPTSTVQYRHEVASPSHEMDGTAMRVEKAVSDRPPELDGSYSGRYPPPAELPGTYKGAF</sequence>